<dbReference type="Proteomes" id="UP000321484">
    <property type="component" value="Unassembled WGS sequence"/>
</dbReference>
<dbReference type="OrthoDB" id="1550983at2"/>
<evidence type="ECO:0000313" key="2">
    <source>
        <dbReference type="Proteomes" id="UP000321484"/>
    </source>
</evidence>
<sequence length="119" mass="13160">MPTYSVNDAAVRQARRLIDDGTYDTTTEWSEAAPSADEENRVVERDGYDGFGAWHLAVDPEASEDTKGRYAFPYGDFRRVNRAALIHAKQRAAQNGHDAIESAADRLLERLDEVSGASS</sequence>
<gene>
    <name evidence="1" type="ORF">AFE02nite_15670</name>
</gene>
<keyword evidence="2" id="KW-1185">Reference proteome</keyword>
<name>A0A511YXA5_9CELL</name>
<evidence type="ECO:0000313" key="1">
    <source>
        <dbReference type="EMBL" id="GEN79833.1"/>
    </source>
</evidence>
<organism evidence="1 2">
    <name type="scientific">Actinotalea fermentans</name>
    <dbReference type="NCBI Taxonomy" id="43671"/>
    <lineage>
        <taxon>Bacteria</taxon>
        <taxon>Bacillati</taxon>
        <taxon>Actinomycetota</taxon>
        <taxon>Actinomycetes</taxon>
        <taxon>Micrococcales</taxon>
        <taxon>Cellulomonadaceae</taxon>
        <taxon>Actinotalea</taxon>
    </lineage>
</organism>
<reference evidence="1 2" key="1">
    <citation type="submission" date="2019-07" db="EMBL/GenBank/DDBJ databases">
        <title>Whole genome shotgun sequence of Actinotalea fermentans NBRC 105374.</title>
        <authorList>
            <person name="Hosoyama A."/>
            <person name="Uohara A."/>
            <person name="Ohji S."/>
            <person name="Ichikawa N."/>
        </authorList>
    </citation>
    <scope>NUCLEOTIDE SEQUENCE [LARGE SCALE GENOMIC DNA]</scope>
    <source>
        <strain evidence="1 2">NBRC 105374</strain>
    </source>
</reference>
<dbReference type="AlphaFoldDB" id="A0A511YXA5"/>
<dbReference type="EMBL" id="BJYK01000004">
    <property type="protein sequence ID" value="GEN79833.1"/>
    <property type="molecule type" value="Genomic_DNA"/>
</dbReference>
<dbReference type="RefSeq" id="WP_034245827.1">
    <property type="nucleotide sequence ID" value="NZ_BJYK01000004.1"/>
</dbReference>
<accession>A0A511YXA5</accession>
<proteinExistence type="predicted"/>
<comment type="caution">
    <text evidence="1">The sequence shown here is derived from an EMBL/GenBank/DDBJ whole genome shotgun (WGS) entry which is preliminary data.</text>
</comment>
<protein>
    <submittedName>
        <fullName evidence="1">Uncharacterized protein</fullName>
    </submittedName>
</protein>